<evidence type="ECO:0000313" key="10">
    <source>
        <dbReference type="Proteomes" id="UP001549691"/>
    </source>
</evidence>
<evidence type="ECO:0000256" key="4">
    <source>
        <dbReference type="ARBA" id="ARBA00022475"/>
    </source>
</evidence>
<evidence type="ECO:0000256" key="7">
    <source>
        <dbReference type="ARBA" id="ARBA00023136"/>
    </source>
</evidence>
<feature type="transmembrane region" description="Helical" evidence="8">
    <location>
        <begin position="307"/>
        <end position="334"/>
    </location>
</feature>
<evidence type="ECO:0000256" key="3">
    <source>
        <dbReference type="ARBA" id="ARBA00022448"/>
    </source>
</evidence>
<dbReference type="NCBIfam" id="NF008216">
    <property type="entry name" value="PRK10983.1"/>
    <property type="match status" value="1"/>
</dbReference>
<protein>
    <submittedName>
        <fullName evidence="9">AI-2E family transporter YdiK</fullName>
    </submittedName>
</protein>
<keyword evidence="10" id="KW-1185">Reference proteome</keyword>
<organism evidence="9 10">
    <name type="scientific">Uliginosibacterium flavum</name>
    <dbReference type="NCBI Taxonomy" id="1396831"/>
    <lineage>
        <taxon>Bacteria</taxon>
        <taxon>Pseudomonadati</taxon>
        <taxon>Pseudomonadota</taxon>
        <taxon>Betaproteobacteria</taxon>
        <taxon>Rhodocyclales</taxon>
        <taxon>Zoogloeaceae</taxon>
        <taxon>Uliginosibacterium</taxon>
    </lineage>
</organism>
<sequence length="358" mass="38022">MPTSRPDLARTLLSICLTGVLLLASLWVLSPFLMAITWATMIVVASWPLLLILQRRLGGRRWLAATILIVGLWLALFLPFVLAISTLIHNSDEIITLAGSLKLLAAPQAPAWLAGLPYVGSKAAELWAQGVSMGVQGLTAKAAPYAGDMTKWFATRVGSLGMIMLQIALAIAISAILYMRGEVAAGALQRFARKLGGRRGDEMIILAAGAIRGVALGVGVTALVQALLGGVGLALTGIPFTAVLTALMFMLCIAQIGVVPVLVPAIVWLYWSDQPAWGTFLLIWMLIVVNLDNFLRPWLIRRGANLPLLLILAGVIGGLISFGLLGIFLGPLLLAVSYKLMGSWLQDDETAGGANADK</sequence>
<feature type="transmembrane region" description="Helical" evidence="8">
    <location>
        <begin position="157"/>
        <end position="179"/>
    </location>
</feature>
<feature type="transmembrane region" description="Helical" evidence="8">
    <location>
        <begin position="65"/>
        <end position="88"/>
    </location>
</feature>
<comment type="caution">
    <text evidence="9">The sequence shown here is derived from an EMBL/GenBank/DDBJ whole genome shotgun (WGS) entry which is preliminary data.</text>
</comment>
<comment type="similarity">
    <text evidence="2">Belongs to the autoinducer-2 exporter (AI-2E) (TC 2.A.86) family.</text>
</comment>
<keyword evidence="3" id="KW-0813">Transport</keyword>
<feature type="transmembrane region" description="Helical" evidence="8">
    <location>
        <begin position="251"/>
        <end position="271"/>
    </location>
</feature>
<evidence type="ECO:0000256" key="2">
    <source>
        <dbReference type="ARBA" id="ARBA00009773"/>
    </source>
</evidence>
<dbReference type="PANTHER" id="PTHR21716:SF67">
    <property type="entry name" value="TRANSPORT PROTEIN YDIK-RELATED"/>
    <property type="match status" value="1"/>
</dbReference>
<dbReference type="Pfam" id="PF01594">
    <property type="entry name" value="AI-2E_transport"/>
    <property type="match status" value="1"/>
</dbReference>
<keyword evidence="6 8" id="KW-1133">Transmembrane helix</keyword>
<keyword evidence="5 8" id="KW-0812">Transmembrane</keyword>
<dbReference type="Proteomes" id="UP001549691">
    <property type="component" value="Unassembled WGS sequence"/>
</dbReference>
<keyword evidence="7 8" id="KW-0472">Membrane</keyword>
<feature type="transmembrane region" description="Helical" evidence="8">
    <location>
        <begin position="277"/>
        <end position="295"/>
    </location>
</feature>
<evidence type="ECO:0000256" key="6">
    <source>
        <dbReference type="ARBA" id="ARBA00022989"/>
    </source>
</evidence>
<evidence type="ECO:0000313" key="9">
    <source>
        <dbReference type="EMBL" id="MET7013448.1"/>
    </source>
</evidence>
<dbReference type="RefSeq" id="WP_354599908.1">
    <property type="nucleotide sequence ID" value="NZ_JBEWZI010000003.1"/>
</dbReference>
<dbReference type="PANTHER" id="PTHR21716">
    <property type="entry name" value="TRANSMEMBRANE PROTEIN"/>
    <property type="match status" value="1"/>
</dbReference>
<name>A0ABV2THP7_9RHOO</name>
<feature type="transmembrane region" description="Helical" evidence="8">
    <location>
        <begin position="35"/>
        <end position="53"/>
    </location>
</feature>
<feature type="transmembrane region" description="Helical" evidence="8">
    <location>
        <begin position="12"/>
        <end position="29"/>
    </location>
</feature>
<keyword evidence="4" id="KW-1003">Cell membrane</keyword>
<evidence type="ECO:0000256" key="1">
    <source>
        <dbReference type="ARBA" id="ARBA00004651"/>
    </source>
</evidence>
<reference evidence="9 10" key="1">
    <citation type="submission" date="2024-07" db="EMBL/GenBank/DDBJ databases">
        <title>Uliginosibacterium flavum JJ3220;KACC:17644.</title>
        <authorList>
            <person name="Kim M.K."/>
        </authorList>
    </citation>
    <scope>NUCLEOTIDE SEQUENCE [LARGE SCALE GENOMIC DNA]</scope>
    <source>
        <strain evidence="9 10">KACC:17644</strain>
    </source>
</reference>
<feature type="transmembrane region" description="Helical" evidence="8">
    <location>
        <begin position="226"/>
        <end position="244"/>
    </location>
</feature>
<comment type="subcellular location">
    <subcellularLocation>
        <location evidence="1">Cell membrane</location>
        <topology evidence="1">Multi-pass membrane protein</topology>
    </subcellularLocation>
</comment>
<accession>A0ABV2THP7</accession>
<evidence type="ECO:0000256" key="8">
    <source>
        <dbReference type="SAM" id="Phobius"/>
    </source>
</evidence>
<evidence type="ECO:0000256" key="5">
    <source>
        <dbReference type="ARBA" id="ARBA00022692"/>
    </source>
</evidence>
<proteinExistence type="inferred from homology"/>
<dbReference type="EMBL" id="JBEWZI010000003">
    <property type="protein sequence ID" value="MET7013448.1"/>
    <property type="molecule type" value="Genomic_DNA"/>
</dbReference>
<dbReference type="InterPro" id="IPR002549">
    <property type="entry name" value="AI-2E-like"/>
</dbReference>
<gene>
    <name evidence="9" type="primary">ydiK</name>
    <name evidence="9" type="ORF">ABXR19_04550</name>
</gene>